<dbReference type="Pfam" id="PF00111">
    <property type="entry name" value="Fer2"/>
    <property type="match status" value="1"/>
</dbReference>
<dbReference type="Pfam" id="PF00970">
    <property type="entry name" value="FAD_binding_6"/>
    <property type="match status" value="1"/>
</dbReference>
<dbReference type="GO" id="GO:0051537">
    <property type="term" value="F:2 iron, 2 sulfur cluster binding"/>
    <property type="evidence" value="ECO:0007669"/>
    <property type="project" value="UniProtKB-KW"/>
</dbReference>
<keyword evidence="6" id="KW-0411">Iron-sulfur</keyword>
<dbReference type="SUPFAM" id="SSF52343">
    <property type="entry name" value="Ferredoxin reductase-like, C-terminal NADP-linked domain"/>
    <property type="match status" value="1"/>
</dbReference>
<dbReference type="PROSITE" id="PS51296">
    <property type="entry name" value="RIESKE"/>
    <property type="match status" value="1"/>
</dbReference>
<evidence type="ECO:0000313" key="10">
    <source>
        <dbReference type="EMBL" id="TDG21958.1"/>
    </source>
</evidence>
<gene>
    <name evidence="10" type="ORF">EYW47_18870</name>
</gene>
<evidence type="ECO:0000256" key="6">
    <source>
        <dbReference type="ARBA" id="ARBA00023014"/>
    </source>
</evidence>
<dbReference type="InterPro" id="IPR036922">
    <property type="entry name" value="Rieske_2Fe-2S_sf"/>
</dbReference>
<evidence type="ECO:0000259" key="9">
    <source>
        <dbReference type="PROSITE" id="PS51384"/>
    </source>
</evidence>
<dbReference type="RefSeq" id="WP_133196358.1">
    <property type="nucleotide sequence ID" value="NZ_JBHUCW010000037.1"/>
</dbReference>
<feature type="domain" description="Rieske" evidence="8">
    <location>
        <begin position="12"/>
        <end position="117"/>
    </location>
</feature>
<name>A0A4R5M6Z9_9BURK</name>
<dbReference type="InterPro" id="IPR001041">
    <property type="entry name" value="2Fe-2S_ferredoxin-type"/>
</dbReference>
<evidence type="ECO:0000259" key="8">
    <source>
        <dbReference type="PROSITE" id="PS51296"/>
    </source>
</evidence>
<feature type="domain" description="FAD-binding FR-type" evidence="9">
    <location>
        <begin position="266"/>
        <end position="367"/>
    </location>
</feature>
<dbReference type="InterPro" id="IPR039261">
    <property type="entry name" value="FNR_nucleotide-bd"/>
</dbReference>
<dbReference type="PANTHER" id="PTHR47354:SF1">
    <property type="entry name" value="CARNITINE MONOOXYGENASE REDUCTASE SUBUNIT"/>
    <property type="match status" value="1"/>
</dbReference>
<dbReference type="GO" id="GO:0016491">
    <property type="term" value="F:oxidoreductase activity"/>
    <property type="evidence" value="ECO:0007669"/>
    <property type="project" value="UniProtKB-KW"/>
</dbReference>
<dbReference type="SUPFAM" id="SSF54292">
    <property type="entry name" value="2Fe-2S ferredoxin-like"/>
    <property type="match status" value="1"/>
</dbReference>
<dbReference type="AlphaFoldDB" id="A0A4R5M6Z9"/>
<keyword evidence="4" id="KW-0560">Oxidoreductase</keyword>
<dbReference type="Gene3D" id="2.102.10.10">
    <property type="entry name" value="Rieske [2Fe-2S] iron-sulphur domain"/>
    <property type="match status" value="1"/>
</dbReference>
<accession>A0A4R5M6Z9</accession>
<dbReference type="InterPro" id="IPR017941">
    <property type="entry name" value="Rieske_2Fe-2S"/>
</dbReference>
<evidence type="ECO:0000256" key="4">
    <source>
        <dbReference type="ARBA" id="ARBA00023002"/>
    </source>
</evidence>
<keyword evidence="3" id="KW-0479">Metal-binding</keyword>
<keyword evidence="2" id="KW-0001">2Fe-2S</keyword>
<dbReference type="InterPro" id="IPR006058">
    <property type="entry name" value="2Fe2S_fd_BS"/>
</dbReference>
<dbReference type="PANTHER" id="PTHR47354">
    <property type="entry name" value="NADH OXIDOREDUCTASE HCR"/>
    <property type="match status" value="1"/>
</dbReference>
<sequence length="578" mass="62165">MDQTTTSLPRGWHMVGRATDVPLRHVFHTQLHGVELALWRADDGAVNAWENRCPHRSVRFTLGTNTGATVRCQYHGWQYRTGDGRCTRIPASLQGQPPASLCARTFAIAEKDACLWVNLGATANDGFVDGRDDTAAPGVPLRSLTFDAPLDAVADALAAYALADTQAMPGSACTHRCGDRLDVAWQSADGAHSAQFWLQPASAVRTVVHGNAALNGAADIDLPRLHNRLLSALRRTVERNTHADESLRSQRIIPIAVRSNTADSAKRWLSATVQRREVTAQDIVAFELSAPEIASLPMEPGAHIDVQTPAGCVRQYSLVNAPGERERFVIGVKRESASRGGSRSLHDALEVGASILVSPPKAHFRLVEGAPAVLIAGGIGITPILAMASALQHAGVPYRLHNFVRSREHMAFASRLAELSHVRSHAGLDAAQTAEAVSEALRDAMAGAHLYACGPRPLIDLVREDARALGFPDSHVHFELFANEVSHAGDQPFRVRLQRSGQEFVVPAGVSLADAIQARGVAVPTSCEQGVCGTCRVGIAQGEPEHRDVYLSSDEKERGNCLLACVSRSRSDLLILDL</sequence>
<dbReference type="PROSITE" id="PS51384">
    <property type="entry name" value="FAD_FR"/>
    <property type="match status" value="1"/>
</dbReference>
<evidence type="ECO:0000256" key="2">
    <source>
        <dbReference type="ARBA" id="ARBA00022714"/>
    </source>
</evidence>
<comment type="caution">
    <text evidence="10">The sequence shown here is derived from an EMBL/GenBank/DDBJ whole genome shotgun (WGS) entry which is preliminary data.</text>
</comment>
<protein>
    <submittedName>
        <fullName evidence="10">2Fe-2S iron-sulfur cluster binding domain-containing protein</fullName>
    </submittedName>
</protein>
<evidence type="ECO:0000256" key="3">
    <source>
        <dbReference type="ARBA" id="ARBA00022723"/>
    </source>
</evidence>
<dbReference type="InterPro" id="IPR050415">
    <property type="entry name" value="MRET"/>
</dbReference>
<dbReference type="GO" id="GO:0046872">
    <property type="term" value="F:metal ion binding"/>
    <property type="evidence" value="ECO:0007669"/>
    <property type="project" value="UniProtKB-KW"/>
</dbReference>
<organism evidence="10 11">
    <name type="scientific">Paraburkholderia silviterrae</name>
    <dbReference type="NCBI Taxonomy" id="2528715"/>
    <lineage>
        <taxon>Bacteria</taxon>
        <taxon>Pseudomonadati</taxon>
        <taxon>Pseudomonadota</taxon>
        <taxon>Betaproteobacteria</taxon>
        <taxon>Burkholderiales</taxon>
        <taxon>Burkholderiaceae</taxon>
        <taxon>Paraburkholderia</taxon>
    </lineage>
</organism>
<dbReference type="EMBL" id="SMRP01000009">
    <property type="protein sequence ID" value="TDG21958.1"/>
    <property type="molecule type" value="Genomic_DNA"/>
</dbReference>
<dbReference type="InterPro" id="IPR017927">
    <property type="entry name" value="FAD-bd_FR_type"/>
</dbReference>
<dbReference type="Pfam" id="PF00355">
    <property type="entry name" value="Rieske"/>
    <property type="match status" value="1"/>
</dbReference>
<keyword evidence="1" id="KW-0285">Flavoprotein</keyword>
<dbReference type="PRINTS" id="PR00409">
    <property type="entry name" value="PHDIOXRDTASE"/>
</dbReference>
<proteinExistence type="predicted"/>
<dbReference type="Gene3D" id="3.40.50.80">
    <property type="entry name" value="Nucleotide-binding domain of ferredoxin-NADP reductase (FNR) module"/>
    <property type="match status" value="1"/>
</dbReference>
<evidence type="ECO:0000313" key="11">
    <source>
        <dbReference type="Proteomes" id="UP000295722"/>
    </source>
</evidence>
<evidence type="ECO:0000256" key="5">
    <source>
        <dbReference type="ARBA" id="ARBA00023004"/>
    </source>
</evidence>
<dbReference type="InterPro" id="IPR017938">
    <property type="entry name" value="Riboflavin_synthase-like_b-brl"/>
</dbReference>
<dbReference type="Proteomes" id="UP000295722">
    <property type="component" value="Unassembled WGS sequence"/>
</dbReference>
<dbReference type="SUPFAM" id="SSF50022">
    <property type="entry name" value="ISP domain"/>
    <property type="match status" value="1"/>
</dbReference>
<dbReference type="CDD" id="cd03469">
    <property type="entry name" value="Rieske_RO_Alpha_N"/>
    <property type="match status" value="1"/>
</dbReference>
<dbReference type="PROSITE" id="PS51085">
    <property type="entry name" value="2FE2S_FER_2"/>
    <property type="match status" value="1"/>
</dbReference>
<evidence type="ECO:0000259" key="7">
    <source>
        <dbReference type="PROSITE" id="PS51085"/>
    </source>
</evidence>
<dbReference type="PROSITE" id="PS00197">
    <property type="entry name" value="2FE2S_FER_1"/>
    <property type="match status" value="1"/>
</dbReference>
<dbReference type="Gene3D" id="3.10.20.30">
    <property type="match status" value="1"/>
</dbReference>
<dbReference type="InterPro" id="IPR008333">
    <property type="entry name" value="Cbr1-like_FAD-bd_dom"/>
</dbReference>
<evidence type="ECO:0000256" key="1">
    <source>
        <dbReference type="ARBA" id="ARBA00022630"/>
    </source>
</evidence>
<keyword evidence="5" id="KW-0408">Iron</keyword>
<dbReference type="OrthoDB" id="9769355at2"/>
<dbReference type="CDD" id="cd06185">
    <property type="entry name" value="PDR_like"/>
    <property type="match status" value="1"/>
</dbReference>
<keyword evidence="11" id="KW-1185">Reference proteome</keyword>
<dbReference type="InterPro" id="IPR012675">
    <property type="entry name" value="Beta-grasp_dom_sf"/>
</dbReference>
<reference evidence="10 11" key="1">
    <citation type="submission" date="2019-03" db="EMBL/GenBank/DDBJ databases">
        <title>Paraburkholderia sp. 4M-K11, isolated from subtropical forest soil.</title>
        <authorList>
            <person name="Gao Z.-H."/>
            <person name="Qiu L.-H."/>
        </authorList>
    </citation>
    <scope>NUCLEOTIDE SEQUENCE [LARGE SCALE GENOMIC DNA]</scope>
    <source>
        <strain evidence="10 11">4M-K11</strain>
    </source>
</reference>
<dbReference type="SUPFAM" id="SSF63380">
    <property type="entry name" value="Riboflavin synthase domain-like"/>
    <property type="match status" value="1"/>
</dbReference>
<dbReference type="Gene3D" id="2.40.30.10">
    <property type="entry name" value="Translation factors"/>
    <property type="match status" value="1"/>
</dbReference>
<dbReference type="InterPro" id="IPR036010">
    <property type="entry name" value="2Fe-2S_ferredoxin-like_sf"/>
</dbReference>
<feature type="domain" description="2Fe-2S ferredoxin-type" evidence="7">
    <location>
        <begin position="493"/>
        <end position="578"/>
    </location>
</feature>
<dbReference type="CDD" id="cd00207">
    <property type="entry name" value="fer2"/>
    <property type="match status" value="1"/>
</dbReference>